<keyword evidence="2" id="KW-0812">Transmembrane</keyword>
<feature type="region of interest" description="Disordered" evidence="1">
    <location>
        <begin position="49"/>
        <end position="80"/>
    </location>
</feature>
<name>A0ABN8J9H5_9NEOP</name>
<sequence>MTSIQRVVSLHEVEEACTLDNVQGTNDPPPSICKISTFIFFTIMPKSKFENKQRGKKKEMDNNADNDRNEKVPTKLDSLDDEDQGFGGWLRSADGQENMKLFVIANSVVLLTTLMFPYIQLVVDFIYDSIYGPDSEIGPDMV</sequence>
<proteinExistence type="predicted"/>
<feature type="transmembrane region" description="Helical" evidence="2">
    <location>
        <begin position="101"/>
        <end position="119"/>
    </location>
</feature>
<evidence type="ECO:0000313" key="3">
    <source>
        <dbReference type="EMBL" id="CAH2076875.1"/>
    </source>
</evidence>
<protein>
    <submittedName>
        <fullName evidence="3">Uncharacterized protein</fullName>
    </submittedName>
</protein>
<dbReference type="EMBL" id="OW152821">
    <property type="protein sequence ID" value="CAH2076875.1"/>
    <property type="molecule type" value="Genomic_DNA"/>
</dbReference>
<evidence type="ECO:0000313" key="4">
    <source>
        <dbReference type="Proteomes" id="UP000837857"/>
    </source>
</evidence>
<keyword evidence="2" id="KW-1133">Transmembrane helix</keyword>
<evidence type="ECO:0000256" key="1">
    <source>
        <dbReference type="SAM" id="MobiDB-lite"/>
    </source>
</evidence>
<organism evidence="3 4">
    <name type="scientific">Iphiclides podalirius</name>
    <name type="common">scarce swallowtail</name>
    <dbReference type="NCBI Taxonomy" id="110791"/>
    <lineage>
        <taxon>Eukaryota</taxon>
        <taxon>Metazoa</taxon>
        <taxon>Ecdysozoa</taxon>
        <taxon>Arthropoda</taxon>
        <taxon>Hexapoda</taxon>
        <taxon>Insecta</taxon>
        <taxon>Pterygota</taxon>
        <taxon>Neoptera</taxon>
        <taxon>Endopterygota</taxon>
        <taxon>Lepidoptera</taxon>
        <taxon>Glossata</taxon>
        <taxon>Ditrysia</taxon>
        <taxon>Papilionoidea</taxon>
        <taxon>Papilionidae</taxon>
        <taxon>Papilioninae</taxon>
        <taxon>Iphiclides</taxon>
    </lineage>
</organism>
<feature type="compositionally biased region" description="Basic and acidic residues" evidence="1">
    <location>
        <begin position="49"/>
        <end position="78"/>
    </location>
</feature>
<dbReference type="Proteomes" id="UP000837857">
    <property type="component" value="Chromosome 9"/>
</dbReference>
<feature type="non-terminal residue" evidence="3">
    <location>
        <position position="1"/>
    </location>
</feature>
<gene>
    <name evidence="3" type="ORF">IPOD504_LOCUS17452</name>
</gene>
<keyword evidence="4" id="KW-1185">Reference proteome</keyword>
<evidence type="ECO:0000256" key="2">
    <source>
        <dbReference type="SAM" id="Phobius"/>
    </source>
</evidence>
<keyword evidence="2" id="KW-0472">Membrane</keyword>
<accession>A0ABN8J9H5</accession>
<reference evidence="3" key="1">
    <citation type="submission" date="2022-03" db="EMBL/GenBank/DDBJ databases">
        <authorList>
            <person name="Martin H S."/>
        </authorList>
    </citation>
    <scope>NUCLEOTIDE SEQUENCE</scope>
</reference>